<evidence type="ECO:0008006" key="3">
    <source>
        <dbReference type="Google" id="ProtNLM"/>
    </source>
</evidence>
<evidence type="ECO:0000313" key="2">
    <source>
        <dbReference type="Proteomes" id="UP001596972"/>
    </source>
</evidence>
<reference evidence="2" key="1">
    <citation type="journal article" date="2019" name="Int. J. Syst. Evol. Microbiol.">
        <title>The Global Catalogue of Microorganisms (GCM) 10K type strain sequencing project: providing services to taxonomists for standard genome sequencing and annotation.</title>
        <authorList>
            <consortium name="The Broad Institute Genomics Platform"/>
            <consortium name="The Broad Institute Genome Sequencing Center for Infectious Disease"/>
            <person name="Wu L."/>
            <person name="Ma J."/>
        </authorList>
    </citation>
    <scope>NUCLEOTIDE SEQUENCE [LARGE SCALE GENOMIC DNA]</scope>
    <source>
        <strain evidence="2">JCM 31202</strain>
    </source>
</reference>
<comment type="caution">
    <text evidence="1">The sequence shown here is derived from an EMBL/GenBank/DDBJ whole genome shotgun (WGS) entry which is preliminary data.</text>
</comment>
<proteinExistence type="predicted"/>
<keyword evidence="2" id="KW-1185">Reference proteome</keyword>
<protein>
    <recommendedName>
        <fullName evidence="3">Tail assembly chaperone</fullName>
    </recommendedName>
</protein>
<organism evidence="1 2">
    <name type="scientific">Actinomadura sediminis</name>
    <dbReference type="NCBI Taxonomy" id="1038904"/>
    <lineage>
        <taxon>Bacteria</taxon>
        <taxon>Bacillati</taxon>
        <taxon>Actinomycetota</taxon>
        <taxon>Actinomycetes</taxon>
        <taxon>Streptosporangiales</taxon>
        <taxon>Thermomonosporaceae</taxon>
        <taxon>Actinomadura</taxon>
    </lineage>
</organism>
<evidence type="ECO:0000313" key="1">
    <source>
        <dbReference type="EMBL" id="MFD0902329.1"/>
    </source>
</evidence>
<name>A0ABW3EPP6_9ACTN</name>
<gene>
    <name evidence="1" type="ORF">ACFQ11_18165</name>
</gene>
<dbReference type="Proteomes" id="UP001596972">
    <property type="component" value="Unassembled WGS sequence"/>
</dbReference>
<dbReference type="RefSeq" id="WP_378300000.1">
    <property type="nucleotide sequence ID" value="NZ_JBHTJA010000034.1"/>
</dbReference>
<dbReference type="EMBL" id="JBHTJA010000034">
    <property type="protein sequence ID" value="MFD0902329.1"/>
    <property type="molecule type" value="Genomic_DNA"/>
</dbReference>
<sequence>MTTSKARPSDDQPFDFNLDAVKVEGELRPFRFHFGGKRWEMAHRETLDQIVLLEAMESGGEAAATLASLRAAMGDEQWDRFRKLGLKSSQLTRLSQEYDKFCGTEPGESGGSTGS</sequence>
<accession>A0ABW3EPP6</accession>